<dbReference type="Gene3D" id="2.60.120.200">
    <property type="match status" value="2"/>
</dbReference>
<dbReference type="RefSeq" id="WP_022391919.1">
    <property type="nucleotide sequence ID" value="NZ_QRZF01000014.1"/>
</dbReference>
<dbReference type="InterPro" id="IPR032185">
    <property type="entry name" value="DUF5017"/>
</dbReference>
<dbReference type="AlphaFoldDB" id="A0A412XZR9"/>
<organism evidence="3 4">
    <name type="scientific">Bacteroides intestinalis</name>
    <dbReference type="NCBI Taxonomy" id="329854"/>
    <lineage>
        <taxon>Bacteria</taxon>
        <taxon>Pseudomonadati</taxon>
        <taxon>Bacteroidota</taxon>
        <taxon>Bacteroidia</taxon>
        <taxon>Bacteroidales</taxon>
        <taxon>Bacteroidaceae</taxon>
        <taxon>Bacteroides</taxon>
    </lineage>
</organism>
<accession>A0A412XZR9</accession>
<feature type="domain" description="DUF5017" evidence="2">
    <location>
        <begin position="378"/>
        <end position="462"/>
    </location>
</feature>
<evidence type="ECO:0000313" key="4">
    <source>
        <dbReference type="Proteomes" id="UP000283850"/>
    </source>
</evidence>
<dbReference type="Pfam" id="PF16409">
    <property type="entry name" value="DUF5017"/>
    <property type="match status" value="2"/>
</dbReference>
<evidence type="ECO:0000259" key="2">
    <source>
        <dbReference type="Pfam" id="PF16409"/>
    </source>
</evidence>
<evidence type="ECO:0000313" key="3">
    <source>
        <dbReference type="EMBL" id="RGV50695.1"/>
    </source>
</evidence>
<feature type="domain" description="DUF5017" evidence="2">
    <location>
        <begin position="178"/>
        <end position="269"/>
    </location>
</feature>
<gene>
    <name evidence="3" type="ORF">DWW10_18090</name>
</gene>
<evidence type="ECO:0000256" key="1">
    <source>
        <dbReference type="SAM" id="SignalP"/>
    </source>
</evidence>
<feature type="signal peptide" evidence="1">
    <location>
        <begin position="1"/>
        <end position="20"/>
    </location>
</feature>
<dbReference type="Proteomes" id="UP000283850">
    <property type="component" value="Unassembled WGS sequence"/>
</dbReference>
<protein>
    <submittedName>
        <fullName evidence="3">DUF5017 domain-containing protein</fullName>
    </submittedName>
</protein>
<dbReference type="PROSITE" id="PS51257">
    <property type="entry name" value="PROKAR_LIPOPROTEIN"/>
    <property type="match status" value="1"/>
</dbReference>
<dbReference type="EMBL" id="QRZF01000014">
    <property type="protein sequence ID" value="RGV50695.1"/>
    <property type="molecule type" value="Genomic_DNA"/>
</dbReference>
<name>A0A412XZR9_9BACE</name>
<keyword evidence="1" id="KW-0732">Signal</keyword>
<dbReference type="NCBIfam" id="NF038128">
    <property type="entry name" value="choice_anch_J"/>
    <property type="match status" value="2"/>
</dbReference>
<reference evidence="3 4" key="1">
    <citation type="submission" date="2018-08" db="EMBL/GenBank/DDBJ databases">
        <title>A genome reference for cultivated species of the human gut microbiota.</title>
        <authorList>
            <person name="Zou Y."/>
            <person name="Xue W."/>
            <person name="Luo G."/>
        </authorList>
    </citation>
    <scope>NUCLEOTIDE SEQUENCE [LARGE SCALE GENOMIC DNA]</scope>
    <source>
        <strain evidence="3 4">AF14-32</strain>
    </source>
</reference>
<comment type="caution">
    <text evidence="3">The sequence shown here is derived from an EMBL/GenBank/DDBJ whole genome shotgun (WGS) entry which is preliminary data.</text>
</comment>
<proteinExistence type="predicted"/>
<feature type="chain" id="PRO_5019463619" evidence="1">
    <location>
        <begin position="21"/>
        <end position="478"/>
    </location>
</feature>
<sequence length="478" mass="52957">MKKILLATAALAFMFTSCNHEPDFDGFQEYTPDNLVKLQLTYGGTYTGANGFNQGEDNSDDPKAVAKTKIEEWLNKNYYTAEKGSEATVKYNLIQKETIVSEISALDVDFQRNVTVYDVTEIPGWTNFILEGTNTWQDQSYSGNTYTQCGNVKANTVNWFISPNTMITKGDLFSFDVCTGYYKGDVLSVLISEDYVGAASKANLERATWVDVTSSFNIPKEPVSGYGKLATAGTMNMDKYAGKNVYIVFKYSGSSSINTTIQLDNIKVSREESVTNTNTVEKEARAKVDNNESKWTVSLPSEIAEVVLDENFESGVAYEKVVLNGWLNALLQGSYDWEYRSFSGNLYANISANKHEGVLENWLMTPALKLGMDMVLKFDMKLGYYNGDAFSVMVSEDFNGEPGSIASSTWTDLTSSLVIDKSSVGGYDSNWTNHTIDLSAYTGKTIYIGFKYLGNGTKGDNLVSTTYQLDNIYVGIPK</sequence>